<dbReference type="InterPro" id="IPR020847">
    <property type="entry name" value="AP_endonuclease_F1_BS"/>
</dbReference>
<accession>A0A7M7KTY9</accession>
<evidence type="ECO:0000256" key="1">
    <source>
        <dbReference type="ARBA" id="ARBA00000493"/>
    </source>
</evidence>
<dbReference type="FunFam" id="3.60.10.10:FF:000009">
    <property type="entry name" value="DNA-(apurinic or apyrimidinic site) lyase"/>
    <property type="match status" value="1"/>
</dbReference>
<feature type="binding site" evidence="12">
    <location>
        <position position="314"/>
    </location>
    <ligand>
        <name>Mg(2+)</name>
        <dbReference type="ChEBI" id="CHEBI:18420"/>
        <label>1</label>
    </ligand>
</feature>
<evidence type="ECO:0000256" key="13">
    <source>
        <dbReference type="PIRSR" id="PIRSR604808-3"/>
    </source>
</evidence>
<feature type="compositionally biased region" description="Basic and acidic residues" evidence="15">
    <location>
        <begin position="59"/>
        <end position="69"/>
    </location>
</feature>
<feature type="region of interest" description="Disordered" evidence="15">
    <location>
        <begin position="48"/>
        <end position="159"/>
    </location>
</feature>
<evidence type="ECO:0000256" key="15">
    <source>
        <dbReference type="SAM" id="MobiDB-lite"/>
    </source>
</evidence>
<comment type="cofactor">
    <cofactor evidence="2">
        <name>Mn(2+)</name>
        <dbReference type="ChEBI" id="CHEBI:29035"/>
    </cofactor>
</comment>
<dbReference type="SUPFAM" id="SSF56219">
    <property type="entry name" value="DNase I-like"/>
    <property type="match status" value="1"/>
</dbReference>
<evidence type="ECO:0000256" key="10">
    <source>
        <dbReference type="ARBA" id="ARBA00023242"/>
    </source>
</evidence>
<feature type="site" description="Transition state stabilizer" evidence="13">
    <location>
        <position position="316"/>
    </location>
</feature>
<feature type="compositionally biased region" description="Polar residues" evidence="15">
    <location>
        <begin position="129"/>
        <end position="142"/>
    </location>
</feature>
<evidence type="ECO:0000313" key="17">
    <source>
        <dbReference type="EnsemblMetazoa" id="XP_022671683"/>
    </source>
</evidence>
<feature type="active site" evidence="11">
    <location>
        <position position="275"/>
    </location>
</feature>
<keyword evidence="5 12" id="KW-0479">Metal-binding</keyword>
<evidence type="ECO:0000256" key="9">
    <source>
        <dbReference type="ARBA" id="ARBA00023204"/>
    </source>
</evidence>
<dbReference type="EnsemblMetazoa" id="XM_022815948">
    <property type="protein sequence ID" value="XP_022671683"/>
    <property type="gene ID" value="LOC111254763"/>
</dbReference>
<keyword evidence="7" id="KW-0378">Hydrolase</keyword>
<proteinExistence type="inferred from homology"/>
<dbReference type="AlphaFoldDB" id="A0A7M7KTY9"/>
<dbReference type="GO" id="GO:0006284">
    <property type="term" value="P:base-excision repair"/>
    <property type="evidence" value="ECO:0007669"/>
    <property type="project" value="TreeGrafter"/>
</dbReference>
<dbReference type="InterPro" id="IPR005135">
    <property type="entry name" value="Endo/exonuclease/phosphatase"/>
</dbReference>
<feature type="binding site" evidence="12">
    <location>
        <position position="412"/>
    </location>
    <ligand>
        <name>Mg(2+)</name>
        <dbReference type="ChEBI" id="CHEBI:18420"/>
        <label>1</label>
    </ligand>
</feature>
<evidence type="ECO:0000256" key="6">
    <source>
        <dbReference type="ARBA" id="ARBA00022763"/>
    </source>
</evidence>
<evidence type="ECO:0000256" key="14">
    <source>
        <dbReference type="RuleBase" id="RU362131"/>
    </source>
</evidence>
<protein>
    <recommendedName>
        <fullName evidence="14">DNA-(apurinic or apyrimidinic site) endonuclease</fullName>
        <ecNumber evidence="14">3.1.-.-</ecNumber>
    </recommendedName>
</protein>
<dbReference type="PROSITE" id="PS00727">
    <property type="entry name" value="AP_NUCLEASE_F1_2"/>
    <property type="match status" value="1"/>
</dbReference>
<evidence type="ECO:0000256" key="8">
    <source>
        <dbReference type="ARBA" id="ARBA00022842"/>
    </source>
</evidence>
<dbReference type="Proteomes" id="UP000594260">
    <property type="component" value="Unplaced"/>
</dbReference>
<dbReference type="Gene3D" id="3.60.10.10">
    <property type="entry name" value="Endonuclease/exonuclease/phosphatase"/>
    <property type="match status" value="1"/>
</dbReference>
<evidence type="ECO:0000313" key="18">
    <source>
        <dbReference type="Proteomes" id="UP000594260"/>
    </source>
</evidence>
<feature type="binding site" evidence="12">
    <location>
        <position position="411"/>
    </location>
    <ligand>
        <name>Mg(2+)</name>
        <dbReference type="ChEBI" id="CHEBI:18420"/>
        <label>1</label>
    </ligand>
</feature>
<evidence type="ECO:0000256" key="7">
    <source>
        <dbReference type="ARBA" id="ARBA00022801"/>
    </source>
</evidence>
<feature type="binding site" evidence="12">
    <location>
        <position position="316"/>
    </location>
    <ligand>
        <name>Mg(2+)</name>
        <dbReference type="ChEBI" id="CHEBI:18420"/>
        <label>1</label>
    </ligand>
</feature>
<keyword evidence="12" id="KW-0464">Manganese</keyword>
<feature type="active site" description="Proton acceptor" evidence="11">
    <location>
        <position position="412"/>
    </location>
</feature>
<dbReference type="PANTHER" id="PTHR22748:SF6">
    <property type="entry name" value="DNA-(APURINIC OR APYRIMIDINIC SITE) ENDONUCLEASE"/>
    <property type="match status" value="1"/>
</dbReference>
<dbReference type="EnsemblMetazoa" id="XM_022815947">
    <property type="protein sequence ID" value="XP_022671682"/>
    <property type="gene ID" value="LOC111254763"/>
</dbReference>
<dbReference type="KEGG" id="vde:111254763"/>
<evidence type="ECO:0000256" key="5">
    <source>
        <dbReference type="ARBA" id="ARBA00022723"/>
    </source>
</evidence>
<dbReference type="GO" id="GO:0008311">
    <property type="term" value="F:double-stranded DNA 3'-5' DNA exonuclease activity"/>
    <property type="evidence" value="ECO:0007669"/>
    <property type="project" value="UniProtKB-EC"/>
</dbReference>
<dbReference type="InParanoid" id="A0A7M7KTY9"/>
<feature type="binding site" evidence="12">
    <location>
        <position position="174"/>
    </location>
    <ligand>
        <name>Mg(2+)</name>
        <dbReference type="ChEBI" id="CHEBI:18420"/>
        <label>1</label>
    </ligand>
</feature>
<evidence type="ECO:0000259" key="16">
    <source>
        <dbReference type="Pfam" id="PF03372"/>
    </source>
</evidence>
<dbReference type="PROSITE" id="PS00726">
    <property type="entry name" value="AP_NUCLEASE_F1_1"/>
    <property type="match status" value="1"/>
</dbReference>
<dbReference type="NCBIfam" id="TIGR00195">
    <property type="entry name" value="exoDNase_III"/>
    <property type="match status" value="1"/>
</dbReference>
<dbReference type="InterPro" id="IPR004808">
    <property type="entry name" value="AP_endonuc_1"/>
</dbReference>
<organism evidence="17 18">
    <name type="scientific">Varroa destructor</name>
    <name type="common">Honeybee mite</name>
    <dbReference type="NCBI Taxonomy" id="109461"/>
    <lineage>
        <taxon>Eukaryota</taxon>
        <taxon>Metazoa</taxon>
        <taxon>Ecdysozoa</taxon>
        <taxon>Arthropoda</taxon>
        <taxon>Chelicerata</taxon>
        <taxon>Arachnida</taxon>
        <taxon>Acari</taxon>
        <taxon>Parasitiformes</taxon>
        <taxon>Mesostigmata</taxon>
        <taxon>Gamasina</taxon>
        <taxon>Dermanyssoidea</taxon>
        <taxon>Varroidae</taxon>
        <taxon>Varroa</taxon>
    </lineage>
</organism>
<dbReference type="OrthoDB" id="498125at2759"/>
<keyword evidence="9 14" id="KW-0234">DNA repair</keyword>
<evidence type="ECO:0000256" key="2">
    <source>
        <dbReference type="ARBA" id="ARBA00001936"/>
    </source>
</evidence>
<dbReference type="GO" id="GO:0003677">
    <property type="term" value="F:DNA binding"/>
    <property type="evidence" value="ECO:0007669"/>
    <property type="project" value="InterPro"/>
</dbReference>
<feature type="site" description="Important for catalytic activity" evidence="13">
    <location>
        <position position="386"/>
    </location>
</feature>
<keyword evidence="6 14" id="KW-0227">DNA damage</keyword>
<dbReference type="PANTHER" id="PTHR22748">
    <property type="entry name" value="AP ENDONUCLEASE"/>
    <property type="match status" value="1"/>
</dbReference>
<dbReference type="GO" id="GO:0046872">
    <property type="term" value="F:metal ion binding"/>
    <property type="evidence" value="ECO:0007669"/>
    <property type="project" value="UniProtKB-KW"/>
</dbReference>
<dbReference type="GO" id="GO:0003906">
    <property type="term" value="F:DNA-(apurinic or apyrimidinic site) endonuclease activity"/>
    <property type="evidence" value="ECO:0007669"/>
    <property type="project" value="TreeGrafter"/>
</dbReference>
<dbReference type="PROSITE" id="PS51435">
    <property type="entry name" value="AP_NUCLEASE_F1_4"/>
    <property type="match status" value="1"/>
</dbReference>
<comment type="catalytic activity">
    <reaction evidence="1">
        <text>Exonucleolytic cleavage in the 3'- to 5'-direction to yield nucleoside 5'-phosphates.</text>
        <dbReference type="EC" id="3.1.11.2"/>
    </reaction>
</comment>
<dbReference type="NCBIfam" id="TIGR00633">
    <property type="entry name" value="xth"/>
    <property type="match status" value="1"/>
</dbReference>
<dbReference type="InterPro" id="IPR020848">
    <property type="entry name" value="AP_endonuclease_F1_CS"/>
</dbReference>
<evidence type="ECO:0000256" key="11">
    <source>
        <dbReference type="PIRSR" id="PIRSR604808-1"/>
    </source>
</evidence>
<feature type="binding site" evidence="12">
    <location>
        <position position="202"/>
    </location>
    <ligand>
        <name>Mg(2+)</name>
        <dbReference type="ChEBI" id="CHEBI:18420"/>
        <label>1</label>
    </ligand>
</feature>
<feature type="active site" description="Proton donor/acceptor" evidence="11">
    <location>
        <position position="314"/>
    </location>
</feature>
<feature type="domain" description="Endonuclease/exonuclease/phosphatase" evidence="16">
    <location>
        <begin position="171"/>
        <end position="412"/>
    </location>
</feature>
<dbReference type="CDD" id="cd09087">
    <property type="entry name" value="Ape1-like_AP-endo"/>
    <property type="match status" value="1"/>
</dbReference>
<feature type="site" description="Interaction with DNA substrate" evidence="13">
    <location>
        <position position="412"/>
    </location>
</feature>
<dbReference type="GeneID" id="111254763"/>
<dbReference type="GO" id="GO:0008081">
    <property type="term" value="F:phosphoric diester hydrolase activity"/>
    <property type="evidence" value="ECO:0007669"/>
    <property type="project" value="TreeGrafter"/>
</dbReference>
<keyword evidence="18" id="KW-1185">Reference proteome</keyword>
<dbReference type="InterPro" id="IPR036691">
    <property type="entry name" value="Endo/exonu/phosph_ase_sf"/>
</dbReference>
<comment type="cofactor">
    <cofactor evidence="12 14">
        <name>Mg(2+)</name>
        <dbReference type="ChEBI" id="CHEBI:18420"/>
    </cofactor>
    <cofactor evidence="12 14">
        <name>Mn(2+)</name>
        <dbReference type="ChEBI" id="CHEBI:29035"/>
    </cofactor>
    <text evidence="12 14">Probably binds two magnesium or manganese ions per subunit.</text>
</comment>
<dbReference type="Pfam" id="PF03372">
    <property type="entry name" value="Exo_endo_phos"/>
    <property type="match status" value="1"/>
</dbReference>
<keyword evidence="10" id="KW-0539">Nucleus</keyword>
<dbReference type="GO" id="GO:0005634">
    <property type="term" value="C:nucleus"/>
    <property type="evidence" value="ECO:0007669"/>
    <property type="project" value="UniProtKB-SubCell"/>
</dbReference>
<comment type="similarity">
    <text evidence="4 14">Belongs to the DNA repair enzymes AP/ExoA family.</text>
</comment>
<reference evidence="17" key="1">
    <citation type="submission" date="2021-01" db="UniProtKB">
        <authorList>
            <consortium name="EnsemblMetazoa"/>
        </authorList>
    </citation>
    <scope>IDENTIFICATION</scope>
</reference>
<dbReference type="RefSeq" id="XP_022671683.1">
    <property type="nucleotide sequence ID" value="XM_022815948.1"/>
</dbReference>
<evidence type="ECO:0000256" key="12">
    <source>
        <dbReference type="PIRSR" id="PIRSR604808-2"/>
    </source>
</evidence>
<evidence type="ECO:0000256" key="4">
    <source>
        <dbReference type="ARBA" id="ARBA00007092"/>
    </source>
</evidence>
<sequence length="420" mass="47266">MLCRALIASVRLASSVLQPKAPLHIVSLSGFLVQASYKISMPPKKVKASSAVGSSTADQVDKVGVDQRTRGKRVAQKQSYKESDNKNESNSNEKPAPKTSKRKKKSDSSSEDVEQPKPKRSFKKSSPSTDGSKQKLTTNKQVVKTKDLNNAGDDESNAAVNYDKKGSLKIVSWNINGVRAWLPKGGLEYLNREAPDVFCIQETKCSDNKLPKELESIRGYKSYFLAGDKEGYSGVGILSKIEPLNVSYGIGVNEHDAEGRVITMEFEDFFLINAYVPNAGRGLVRLDYRMKWDKDFRMYLCNLKKKKHVILTGDLNVAHQEIDLANPKTNKRNAGFTQEERDGLTALLEQGFVDTFRKLYPNRTKAYTFWSYMMNARAKNIGWRLDYFIVSEQFVSKVIDNEIRDKVMGSDHCPIVLHIK</sequence>
<evidence type="ECO:0000256" key="3">
    <source>
        <dbReference type="ARBA" id="ARBA00004123"/>
    </source>
</evidence>
<dbReference type="EC" id="3.1.-.-" evidence="14"/>
<keyword evidence="8 12" id="KW-0460">Magnesium</keyword>
<comment type="subcellular location">
    <subcellularLocation>
        <location evidence="3">Nucleus</location>
    </subcellularLocation>
</comment>
<dbReference type="RefSeq" id="XP_022671682.1">
    <property type="nucleotide sequence ID" value="XM_022815947.1"/>
</dbReference>
<name>A0A7M7KTY9_VARDE</name>